<dbReference type="GO" id="GO:0016747">
    <property type="term" value="F:acyltransferase activity, transferring groups other than amino-acyl groups"/>
    <property type="evidence" value="ECO:0007669"/>
    <property type="project" value="UniProtKB-ARBA"/>
</dbReference>
<dbReference type="OrthoDB" id="620762at2759"/>
<dbReference type="STRING" id="4540.A0A3L6SRK8"/>
<protein>
    <submittedName>
        <fullName evidence="2">Acetyltransferase</fullName>
    </submittedName>
</protein>
<proteinExistence type="predicted"/>
<comment type="caution">
    <text evidence="2">The sequence shown here is derived from an EMBL/GenBank/DDBJ whole genome shotgun (WGS) entry which is preliminary data.</text>
</comment>
<dbReference type="PANTHER" id="PTHR31896:SF12">
    <property type="entry name" value="HXXXD-TYPE ACYL-TRANSFERASE FAMILY PROTEIN"/>
    <property type="match status" value="1"/>
</dbReference>
<evidence type="ECO:0000313" key="2">
    <source>
        <dbReference type="EMBL" id="RLN25286.1"/>
    </source>
</evidence>
<dbReference type="Pfam" id="PF02458">
    <property type="entry name" value="Transferase"/>
    <property type="match status" value="2"/>
</dbReference>
<dbReference type="Proteomes" id="UP000275267">
    <property type="component" value="Unassembled WGS sequence"/>
</dbReference>
<evidence type="ECO:0000256" key="1">
    <source>
        <dbReference type="ARBA" id="ARBA00022679"/>
    </source>
</evidence>
<dbReference type="Gene3D" id="3.30.559.10">
    <property type="entry name" value="Chloramphenicol acetyltransferase-like domain"/>
    <property type="match status" value="2"/>
</dbReference>
<dbReference type="AlphaFoldDB" id="A0A3L6SRK8"/>
<dbReference type="EMBL" id="PQIB02000004">
    <property type="protein sequence ID" value="RLN25286.1"/>
    <property type="molecule type" value="Genomic_DNA"/>
</dbReference>
<keyword evidence="3" id="KW-1185">Reference proteome</keyword>
<dbReference type="InterPro" id="IPR023213">
    <property type="entry name" value="CAT-like_dom_sf"/>
</dbReference>
<accession>A0A3L6SRK8</accession>
<gene>
    <name evidence="2" type="ORF">C2845_PM07G35070</name>
</gene>
<evidence type="ECO:0000313" key="3">
    <source>
        <dbReference type="Proteomes" id="UP000275267"/>
    </source>
</evidence>
<sequence>MRMVSRRTVKPPPRPRERIPLTSWDLSMLDGDYIKKGLLFAPPPFSTAHLVDHLHASPADVLVAYYPIAGRFSTDQKRNGKGDGCSIAIDCAGQGAEILHAVADGLAIADVLPPDADVPRVVHSFFPLDGAANYDGHELPLLAVQVTELLDGVFIGFAYNHALSDGTTCWNFLNAWAEIARLRLAPSEAPRALKPPLLQRWSPDGGAAAPVLLPHADLAAWEAKPTVSLLTLADANGMVMASSPRFDVYGCDFGWGKPLAVRSGSANKFDGNVWLFPGREGGGSIEVKVALAPEHMAALEQDNELWDAVSPGVLASINYHI</sequence>
<organism evidence="2 3">
    <name type="scientific">Panicum miliaceum</name>
    <name type="common">Proso millet</name>
    <name type="synonym">Broomcorn millet</name>
    <dbReference type="NCBI Taxonomy" id="4540"/>
    <lineage>
        <taxon>Eukaryota</taxon>
        <taxon>Viridiplantae</taxon>
        <taxon>Streptophyta</taxon>
        <taxon>Embryophyta</taxon>
        <taxon>Tracheophyta</taxon>
        <taxon>Spermatophyta</taxon>
        <taxon>Magnoliopsida</taxon>
        <taxon>Liliopsida</taxon>
        <taxon>Poales</taxon>
        <taxon>Poaceae</taxon>
        <taxon>PACMAD clade</taxon>
        <taxon>Panicoideae</taxon>
        <taxon>Panicodae</taxon>
        <taxon>Paniceae</taxon>
        <taxon>Panicinae</taxon>
        <taxon>Panicum</taxon>
        <taxon>Panicum sect. Panicum</taxon>
    </lineage>
</organism>
<dbReference type="PANTHER" id="PTHR31896">
    <property type="entry name" value="FAMILY REGULATORY PROTEIN, PUTATIVE (AFU_ORTHOLOGUE AFUA_3G14730)-RELATED"/>
    <property type="match status" value="1"/>
</dbReference>
<keyword evidence="1" id="KW-0808">Transferase</keyword>
<dbReference type="InterPro" id="IPR051283">
    <property type="entry name" value="Sec_Metabolite_Acyltrans"/>
</dbReference>
<name>A0A3L6SRK8_PANMI</name>
<reference evidence="3" key="1">
    <citation type="journal article" date="2019" name="Nat. Commun.">
        <title>The genome of broomcorn millet.</title>
        <authorList>
            <person name="Zou C."/>
            <person name="Miki D."/>
            <person name="Li D."/>
            <person name="Tang Q."/>
            <person name="Xiao L."/>
            <person name="Rajput S."/>
            <person name="Deng P."/>
            <person name="Jia W."/>
            <person name="Huang R."/>
            <person name="Zhang M."/>
            <person name="Sun Y."/>
            <person name="Hu J."/>
            <person name="Fu X."/>
            <person name="Schnable P.S."/>
            <person name="Li F."/>
            <person name="Zhang H."/>
            <person name="Feng B."/>
            <person name="Zhu X."/>
            <person name="Liu R."/>
            <person name="Schnable J.C."/>
            <person name="Zhu J.-K."/>
            <person name="Zhang H."/>
        </authorList>
    </citation>
    <scope>NUCLEOTIDE SEQUENCE [LARGE SCALE GENOMIC DNA]</scope>
</reference>